<dbReference type="GO" id="GO:0006629">
    <property type="term" value="P:lipid metabolic process"/>
    <property type="evidence" value="ECO:0007669"/>
    <property type="project" value="InterPro"/>
</dbReference>
<dbReference type="InterPro" id="IPR002921">
    <property type="entry name" value="Fungal_lipase-type"/>
</dbReference>
<dbReference type="PANTHER" id="PTHR47759">
    <property type="entry name" value="OS04G0509100 PROTEIN"/>
    <property type="match status" value="1"/>
</dbReference>
<dbReference type="EMBL" id="HBIS01009152">
    <property type="protein sequence ID" value="CAE0613617.1"/>
    <property type="molecule type" value="Transcribed_RNA"/>
</dbReference>
<dbReference type="Pfam" id="PF00168">
    <property type="entry name" value="C2"/>
    <property type="match status" value="1"/>
</dbReference>
<dbReference type="InterPro" id="IPR000008">
    <property type="entry name" value="C2_dom"/>
</dbReference>
<name>A0A7S3UI80_9CHLO</name>
<evidence type="ECO:0000259" key="1">
    <source>
        <dbReference type="PROSITE" id="PS50004"/>
    </source>
</evidence>
<sequence>MHAKLRMRARFSRVLANGGGPRAFVEAKEKGRRRKSDAKERRSARLACRKWDGHRRRALPAARSHATTKDAFPGHFELEKAVLLASCAFESYESPSGGLDDFDGYDNHVQYASPFVTKFFQGVLQVRVIRAWNLPKADVIGTSDPYVMCRIGMGARITSTKKNTLEPEWDETCRLFVEDAEQQVLRLSVFDEDRFKSDDCLGEAQIALENVIPPEGEAPAPRTYELELQNFGRGYGKGNLAVEITFFPFDSTAKFSSLRKLLEDLGTGQGPIYELMSTFRRNVVDRWKIDKAQEEWESKLWKFPPEGNWTLLATLAALSGSHAPLDYEKVAYINNTRTDTQVTIWRKTNANVMIIAFRGTEMTKLRDFATDASLLPCSLSVERVSSTGPLKTLLDEPAVHTGFLEAFDSVRAKLMHMVDIILKHPVEEEKGSDWKVYTTGHSLGGALATLMAAALAERNRREKSNMTLSMYNFGSPRVGNEKFVSEYNRWVSDSFRLVNEADAVPRVPLLLGYKHVDHPVYVTESGELVDPDGIQYTSTLPSPWLETVAKTGYGEAEDIVEALAVLSNSSALAAHMEDYYFNSLQKILDARVQL</sequence>
<proteinExistence type="predicted"/>
<reference evidence="2" key="1">
    <citation type="submission" date="2021-01" db="EMBL/GenBank/DDBJ databases">
        <authorList>
            <person name="Corre E."/>
            <person name="Pelletier E."/>
            <person name="Niang G."/>
            <person name="Scheremetjew M."/>
            <person name="Finn R."/>
            <person name="Kale V."/>
            <person name="Holt S."/>
            <person name="Cochrane G."/>
            <person name="Meng A."/>
            <person name="Brown T."/>
            <person name="Cohen L."/>
        </authorList>
    </citation>
    <scope>NUCLEOTIDE SEQUENCE</scope>
    <source>
        <strain evidence="2">CCMP1897</strain>
    </source>
</reference>
<feature type="domain" description="C2" evidence="1">
    <location>
        <begin position="105"/>
        <end position="224"/>
    </location>
</feature>
<dbReference type="Gene3D" id="3.40.50.1820">
    <property type="entry name" value="alpha/beta hydrolase"/>
    <property type="match status" value="1"/>
</dbReference>
<organism evidence="2">
    <name type="scientific">Picocystis salinarum</name>
    <dbReference type="NCBI Taxonomy" id="88271"/>
    <lineage>
        <taxon>Eukaryota</taxon>
        <taxon>Viridiplantae</taxon>
        <taxon>Chlorophyta</taxon>
        <taxon>Picocystophyceae</taxon>
        <taxon>Picocystales</taxon>
        <taxon>Picocystaceae</taxon>
        <taxon>Picocystis</taxon>
    </lineage>
</organism>
<dbReference type="PROSITE" id="PS50004">
    <property type="entry name" value="C2"/>
    <property type="match status" value="1"/>
</dbReference>
<evidence type="ECO:0000313" key="2">
    <source>
        <dbReference type="EMBL" id="CAE0613617.1"/>
    </source>
</evidence>
<dbReference type="CDD" id="cd00519">
    <property type="entry name" value="Lipase_3"/>
    <property type="match status" value="1"/>
</dbReference>
<gene>
    <name evidence="2" type="ORF">PSAL00342_LOCUS7516</name>
</gene>
<dbReference type="CDD" id="cd00030">
    <property type="entry name" value="C2"/>
    <property type="match status" value="1"/>
</dbReference>
<dbReference type="SMART" id="SM00239">
    <property type="entry name" value="C2"/>
    <property type="match status" value="1"/>
</dbReference>
<dbReference type="Pfam" id="PF01764">
    <property type="entry name" value="Lipase_3"/>
    <property type="match status" value="1"/>
</dbReference>
<accession>A0A7S3UI80</accession>
<dbReference type="PANTHER" id="PTHR47759:SF2">
    <property type="entry name" value="TRIGLYCERIDE LIPASE"/>
    <property type="match status" value="1"/>
</dbReference>
<dbReference type="SUPFAM" id="SSF53474">
    <property type="entry name" value="alpha/beta-Hydrolases"/>
    <property type="match status" value="1"/>
</dbReference>
<dbReference type="AlphaFoldDB" id="A0A7S3UI80"/>
<dbReference type="InterPro" id="IPR035892">
    <property type="entry name" value="C2_domain_sf"/>
</dbReference>
<dbReference type="SUPFAM" id="SSF49562">
    <property type="entry name" value="C2 domain (Calcium/lipid-binding domain, CaLB)"/>
    <property type="match status" value="1"/>
</dbReference>
<protein>
    <recommendedName>
        <fullName evidence="1">C2 domain-containing protein</fullName>
    </recommendedName>
</protein>
<dbReference type="InterPro" id="IPR029058">
    <property type="entry name" value="AB_hydrolase_fold"/>
</dbReference>
<dbReference type="Gene3D" id="2.60.40.150">
    <property type="entry name" value="C2 domain"/>
    <property type="match status" value="1"/>
</dbReference>